<dbReference type="InterPro" id="IPR014720">
    <property type="entry name" value="dsRBD_dom"/>
</dbReference>
<dbReference type="GO" id="GO:0003723">
    <property type="term" value="F:RNA binding"/>
    <property type="evidence" value="ECO:0007669"/>
    <property type="project" value="UniProtKB-UniRule"/>
</dbReference>
<reference evidence="2" key="1">
    <citation type="submission" date="2022-08" db="UniProtKB">
        <authorList>
            <consortium name="EnsemblMetazoa"/>
        </authorList>
    </citation>
    <scope>IDENTIFICATION</scope>
    <source>
        <strain evidence="2">EBRO</strain>
    </source>
</reference>
<feature type="domain" description="DRBM" evidence="1">
    <location>
        <begin position="164"/>
        <end position="196"/>
    </location>
</feature>
<evidence type="ECO:0000313" key="2">
    <source>
        <dbReference type="EnsemblMetazoa" id="AATE010140-PA.1"/>
    </source>
</evidence>
<feature type="domain" description="DRBM" evidence="1">
    <location>
        <begin position="337"/>
        <end position="379"/>
    </location>
</feature>
<dbReference type="EnsemblMetazoa" id="AATE010140-RA">
    <property type="protein sequence ID" value="AATE010140-PA.1"/>
    <property type="gene ID" value="AATE010140"/>
</dbReference>
<evidence type="ECO:0000259" key="1">
    <source>
        <dbReference type="PROSITE" id="PS50137"/>
    </source>
</evidence>
<sequence>LCKQTLHIEQEYKKRFILTEGDMQQIQQKTEPSDCLQASVGVPSLVKPPQQQQRQEEAKAVTHIQEKGAFGTAMQWQDNGGDSGGFRIKTMSDNEIANLRKQLLKKPSSPLERKQNEKQRKARQMRLLRKWLTPKNAIVALHELQGPGMIEFVINTNGHLTKAEIVINNVKYEATGSSKNQAKAKACEKALRDLAIAQMVRVKKQHEAKAAKTMAPVPPPAPSISDMGPDPDESMHDLEMDEDGESDDLPMEHLAAFALHKLFSEWESEGFEVPQIKPLKVKTAVPSVEASTVGLPSIAKVTKTIADLPPDAATRHPTALFAYMRPQVACLDLGSNGDPLNHQFSAAIKVDGMDFLGHGRSKKLARKAAAIDACKTLFNVTFDSSVL</sequence>
<dbReference type="VEuPathDB" id="VectorBase:AATE010140"/>
<organism evidence="2">
    <name type="scientific">Anopheles atroparvus</name>
    <name type="common">European mosquito</name>
    <dbReference type="NCBI Taxonomy" id="41427"/>
    <lineage>
        <taxon>Eukaryota</taxon>
        <taxon>Metazoa</taxon>
        <taxon>Ecdysozoa</taxon>
        <taxon>Arthropoda</taxon>
        <taxon>Hexapoda</taxon>
        <taxon>Insecta</taxon>
        <taxon>Pterygota</taxon>
        <taxon>Neoptera</taxon>
        <taxon>Endopterygota</taxon>
        <taxon>Diptera</taxon>
        <taxon>Nematocera</taxon>
        <taxon>Culicoidea</taxon>
        <taxon>Culicidae</taxon>
        <taxon>Anophelinae</taxon>
        <taxon>Anopheles</taxon>
    </lineage>
</organism>
<dbReference type="Pfam" id="PF00035">
    <property type="entry name" value="dsrm"/>
    <property type="match status" value="2"/>
</dbReference>
<dbReference type="GO" id="GO:0010468">
    <property type="term" value="P:regulation of gene expression"/>
    <property type="evidence" value="ECO:0007669"/>
    <property type="project" value="UniProtKB-ARBA"/>
</dbReference>
<dbReference type="PROSITE" id="PS50137">
    <property type="entry name" value="DS_RBD"/>
    <property type="match status" value="2"/>
</dbReference>
<name>A0A182J2I9_ANOAO</name>
<dbReference type="SMART" id="SM00358">
    <property type="entry name" value="DSRM"/>
    <property type="match status" value="2"/>
</dbReference>
<proteinExistence type="predicted"/>
<accession>A0A182J2I9</accession>
<dbReference type="STRING" id="41427.A0A182J2I9"/>
<dbReference type="Gene3D" id="3.30.160.20">
    <property type="match status" value="2"/>
</dbReference>
<protein>
    <recommendedName>
        <fullName evidence="1">DRBM domain-containing protein</fullName>
    </recommendedName>
</protein>
<dbReference type="SUPFAM" id="SSF54768">
    <property type="entry name" value="dsRNA-binding domain-like"/>
    <property type="match status" value="2"/>
</dbReference>
<dbReference type="AlphaFoldDB" id="A0A182J2I9"/>